<dbReference type="GO" id="GO:0044826">
    <property type="term" value="P:viral genome integration into host DNA"/>
    <property type="evidence" value="ECO:0007669"/>
    <property type="project" value="UniProtKB-KW"/>
</dbReference>
<dbReference type="Pfam" id="PF13495">
    <property type="entry name" value="Phage_int_SAM_4"/>
    <property type="match status" value="1"/>
</dbReference>
<dbReference type="SUPFAM" id="SSF56349">
    <property type="entry name" value="DNA breaking-rejoining enzymes"/>
    <property type="match status" value="1"/>
</dbReference>
<evidence type="ECO:0000256" key="3">
    <source>
        <dbReference type="ARBA" id="ARBA00022679"/>
    </source>
</evidence>
<protein>
    <recommendedName>
        <fullName evidence="2">Integrase</fullName>
    </recommendedName>
</protein>
<evidence type="ECO:0000256" key="8">
    <source>
        <dbReference type="ARBA" id="ARBA00023195"/>
    </source>
</evidence>
<keyword evidence="8" id="KW-1160">Virus entry into host cell</keyword>
<dbReference type="Gene3D" id="1.10.443.10">
    <property type="entry name" value="Intergrase catalytic core"/>
    <property type="match status" value="1"/>
</dbReference>
<comment type="similarity">
    <text evidence="1">Belongs to the 'phage' integrase family.</text>
</comment>
<evidence type="ECO:0000256" key="4">
    <source>
        <dbReference type="ARBA" id="ARBA00022801"/>
    </source>
</evidence>
<dbReference type="GeneID" id="77924257"/>
<dbReference type="InterPro" id="IPR013762">
    <property type="entry name" value="Integrase-like_cat_sf"/>
</dbReference>
<sequence>MQTEFDVHAYLDTFVLRWDNVNTRAAYYTDIKVFLDWCKDTGRDVLTLKRLDVDLFVKHCQDNRNNCGKTIRKRLTVLSLFYELLIDDDYLTKNPVRLAIRPKNTGRKSDAERVALTKYELIELCRQATSSEKSYHGPAVEYAIIVLMGYAGLRASEVSTLRVRDCIKVEKAHSVLTFIGKGDKPAVIPQSPVVQRALKPLLENKSEDDLVVLSRRGSQLTRRDIARIVQRNARHCGITRHVHPHVLRHTFISLSIDSGASLRDVQQSARHSSISTTIDIYDRGRATLDKHSAYNFAAYVGSVQ</sequence>
<dbReference type="EMBL" id="MN484601">
    <property type="protein sequence ID" value="QGF20268.1"/>
    <property type="molecule type" value="Genomic_DNA"/>
</dbReference>
<dbReference type="KEGG" id="vg:77924257"/>
<proteinExistence type="inferred from homology"/>
<reference evidence="12 13" key="1">
    <citation type="submission" date="2019-09" db="EMBL/GenBank/DDBJ databases">
        <authorList>
            <person name="Christie C.A."/>
            <person name="Diallo A.S."/>
            <person name="Dixon Z."/>
            <person name="McIntosh P.M."/>
            <person name="Murthy K.H."/>
            <person name="Rosen M.G."/>
            <person name="Simpson L.M."/>
            <person name="Koustas K."/>
            <person name="Fogarty M.P."/>
            <person name="Molloy S.D."/>
            <person name="Garlena R.A."/>
            <person name="Russell D.A."/>
            <person name="Pope W.H."/>
            <person name="Jacobs-Sera D."/>
            <person name="Hatfull G.F."/>
        </authorList>
    </citation>
    <scope>NUCLEOTIDE SEQUENCE [LARGE SCALE GENOMIC DNA]</scope>
</reference>
<dbReference type="InterPro" id="IPR011010">
    <property type="entry name" value="DNA_brk_join_enz"/>
</dbReference>
<dbReference type="Proteomes" id="UP000400849">
    <property type="component" value="Segment"/>
</dbReference>
<evidence type="ECO:0000256" key="2">
    <source>
        <dbReference type="ARBA" id="ARBA00016082"/>
    </source>
</evidence>
<keyword evidence="7" id="KW-0233">DNA recombination</keyword>
<dbReference type="InterPro" id="IPR002104">
    <property type="entry name" value="Integrase_catalytic"/>
</dbReference>
<evidence type="ECO:0000259" key="10">
    <source>
        <dbReference type="PROSITE" id="PS51898"/>
    </source>
</evidence>
<feature type="domain" description="Core-binding (CB)" evidence="11">
    <location>
        <begin position="1"/>
        <end position="86"/>
    </location>
</feature>
<dbReference type="Gene3D" id="1.10.150.130">
    <property type="match status" value="1"/>
</dbReference>
<keyword evidence="13" id="KW-1185">Reference proteome</keyword>
<dbReference type="GO" id="GO:0075713">
    <property type="term" value="P:establishment of integrated proviral latency"/>
    <property type="evidence" value="ECO:0007669"/>
    <property type="project" value="UniProtKB-KW"/>
</dbReference>
<evidence type="ECO:0000313" key="12">
    <source>
        <dbReference type="EMBL" id="QGF20268.1"/>
    </source>
</evidence>
<keyword evidence="6 9" id="KW-0238">DNA-binding</keyword>
<gene>
    <name evidence="12" type="primary">89</name>
    <name evidence="12" type="ORF">SEA_SIXAMA_89</name>
</gene>
<dbReference type="InterPro" id="IPR010998">
    <property type="entry name" value="Integrase_recombinase_N"/>
</dbReference>
<dbReference type="GO" id="GO:0016740">
    <property type="term" value="F:transferase activity"/>
    <property type="evidence" value="ECO:0007669"/>
    <property type="project" value="UniProtKB-KW"/>
</dbReference>
<evidence type="ECO:0000256" key="5">
    <source>
        <dbReference type="ARBA" id="ARBA00022908"/>
    </source>
</evidence>
<keyword evidence="4" id="KW-0378">Hydrolase</keyword>
<evidence type="ECO:0000256" key="6">
    <source>
        <dbReference type="ARBA" id="ARBA00023125"/>
    </source>
</evidence>
<dbReference type="InterPro" id="IPR050090">
    <property type="entry name" value="Tyrosine_recombinase_XerCD"/>
</dbReference>
<dbReference type="PANTHER" id="PTHR30349:SF81">
    <property type="entry name" value="TYROSINE RECOMBINASE XERC"/>
    <property type="match status" value="1"/>
</dbReference>
<evidence type="ECO:0000256" key="1">
    <source>
        <dbReference type="ARBA" id="ARBA00008857"/>
    </source>
</evidence>
<evidence type="ECO:0000256" key="9">
    <source>
        <dbReference type="PROSITE-ProRule" id="PRU01248"/>
    </source>
</evidence>
<feature type="domain" description="Tyr recombinase" evidence="10">
    <location>
        <begin position="111"/>
        <end position="295"/>
    </location>
</feature>
<dbReference type="GO" id="GO:0015074">
    <property type="term" value="P:DNA integration"/>
    <property type="evidence" value="ECO:0007669"/>
    <property type="project" value="UniProtKB-KW"/>
</dbReference>
<keyword evidence="3" id="KW-0808">Transferase</keyword>
<evidence type="ECO:0000313" key="13">
    <source>
        <dbReference type="Proteomes" id="UP000400849"/>
    </source>
</evidence>
<dbReference type="Pfam" id="PF00589">
    <property type="entry name" value="Phage_integrase"/>
    <property type="match status" value="1"/>
</dbReference>
<evidence type="ECO:0000256" key="7">
    <source>
        <dbReference type="ARBA" id="ARBA00023172"/>
    </source>
</evidence>
<dbReference type="GO" id="GO:0003677">
    <property type="term" value="F:DNA binding"/>
    <property type="evidence" value="ECO:0007669"/>
    <property type="project" value="UniProtKB-UniRule"/>
</dbReference>
<keyword evidence="5" id="KW-0229">DNA integration</keyword>
<evidence type="ECO:0000259" key="11">
    <source>
        <dbReference type="PROSITE" id="PS51900"/>
    </source>
</evidence>
<dbReference type="InterPro" id="IPR044068">
    <property type="entry name" value="CB"/>
</dbReference>
<dbReference type="InterPro" id="IPR004107">
    <property type="entry name" value="Integrase_SAM-like_N"/>
</dbReference>
<accession>A0A5Q2F1X4</accession>
<dbReference type="PROSITE" id="PS51900">
    <property type="entry name" value="CB"/>
    <property type="match status" value="1"/>
</dbReference>
<name>A0A5Q2F1X4_9CAUD</name>
<dbReference type="GO" id="GO:0016787">
    <property type="term" value="F:hydrolase activity"/>
    <property type="evidence" value="ECO:0007669"/>
    <property type="project" value="UniProtKB-KW"/>
</dbReference>
<dbReference type="GO" id="GO:0006310">
    <property type="term" value="P:DNA recombination"/>
    <property type="evidence" value="ECO:0007669"/>
    <property type="project" value="UniProtKB-KW"/>
</dbReference>
<dbReference type="PROSITE" id="PS51898">
    <property type="entry name" value="TYR_RECOMBINASE"/>
    <property type="match status" value="1"/>
</dbReference>
<dbReference type="RefSeq" id="YP_010648798.1">
    <property type="nucleotide sequence ID" value="NC_070762.1"/>
</dbReference>
<dbReference type="PANTHER" id="PTHR30349">
    <property type="entry name" value="PHAGE INTEGRASE-RELATED"/>
    <property type="match status" value="1"/>
</dbReference>
<keyword evidence="8" id="KW-1179">Viral genome integration</keyword>
<organism evidence="12 13">
    <name type="scientific">Gordonia phage Sixama</name>
    <dbReference type="NCBI Taxonomy" id="2653271"/>
    <lineage>
        <taxon>Viruses</taxon>
        <taxon>Duplodnaviria</taxon>
        <taxon>Heunggongvirae</taxon>
        <taxon>Uroviricota</taxon>
        <taxon>Caudoviricetes</taxon>
        <taxon>Sixamavirus</taxon>
        <taxon>Sixamavirus sixama</taxon>
    </lineage>
</organism>